<dbReference type="InterPro" id="IPR047242">
    <property type="entry name" value="CDC5L/Cef1"/>
</dbReference>
<dbReference type="PROSITE" id="PS50090">
    <property type="entry name" value="MYB_LIKE"/>
    <property type="match status" value="1"/>
</dbReference>
<keyword evidence="2" id="KW-0507">mRNA processing</keyword>
<geneLocation type="nucleomorph" evidence="10"/>
<dbReference type="Gene3D" id="1.10.10.60">
    <property type="entry name" value="Homeodomain-like"/>
    <property type="match status" value="1"/>
</dbReference>
<dbReference type="GO" id="GO:0003677">
    <property type="term" value="F:DNA binding"/>
    <property type="evidence" value="ECO:0007669"/>
    <property type="project" value="UniProtKB-KW"/>
</dbReference>
<evidence type="ECO:0000256" key="2">
    <source>
        <dbReference type="ARBA" id="ARBA00022664"/>
    </source>
</evidence>
<evidence type="ECO:0000259" key="9">
    <source>
        <dbReference type="PROSITE" id="PS51294"/>
    </source>
</evidence>
<dbReference type="GO" id="GO:0005681">
    <property type="term" value="C:spliceosomal complex"/>
    <property type="evidence" value="ECO:0007669"/>
    <property type="project" value="UniProtKB-KW"/>
</dbReference>
<reference evidence="10 11" key="1">
    <citation type="journal article" date="2011" name="Genome Biol. Evol.">
        <title>Complete nucleomorph genome sequence of the nonphotosynthetic alga Cryptomonas paramecium reveals a core nucleomorph gene set.</title>
        <authorList>
            <person name="Tanifuji G."/>
            <person name="Onodera N.T."/>
            <person name="Wheeler T.J."/>
            <person name="Dlutek M."/>
            <person name="Donaher N."/>
            <person name="Archibald J.M."/>
        </authorList>
    </citation>
    <scope>NUCLEOTIDE SEQUENCE [LARGE SCALE GENOMIC DNA]</scope>
    <source>
        <strain evidence="10 11">CCAP977/2A</strain>
    </source>
</reference>
<evidence type="ECO:0000313" key="10">
    <source>
        <dbReference type="EMBL" id="AEA39100.1"/>
    </source>
</evidence>
<organism evidence="10 11">
    <name type="scientific">Cryptomonas paramaecium</name>
    <dbReference type="NCBI Taxonomy" id="2898"/>
    <lineage>
        <taxon>Eukaryota</taxon>
        <taxon>Cryptophyceae</taxon>
        <taxon>Cryptomonadales</taxon>
        <taxon>Cryptomonadaceae</taxon>
        <taxon>Cryptomonas</taxon>
    </lineage>
</organism>
<evidence type="ECO:0000256" key="4">
    <source>
        <dbReference type="ARBA" id="ARBA00022737"/>
    </source>
</evidence>
<dbReference type="PROSITE" id="PS51294">
    <property type="entry name" value="HTH_MYB"/>
    <property type="match status" value="1"/>
</dbReference>
<proteinExistence type="inferred from homology"/>
<accession>F2HIH6</accession>
<dbReference type="GO" id="GO:0000974">
    <property type="term" value="C:Prp19 complex"/>
    <property type="evidence" value="ECO:0007669"/>
    <property type="project" value="InterPro"/>
</dbReference>
<keyword evidence="7" id="KW-0539">Nucleus</keyword>
<evidence type="ECO:0000259" key="8">
    <source>
        <dbReference type="PROSITE" id="PS50090"/>
    </source>
</evidence>
<keyword evidence="10" id="KW-0542">Nucleomorph</keyword>
<dbReference type="CDD" id="cd00167">
    <property type="entry name" value="SANT"/>
    <property type="match status" value="1"/>
</dbReference>
<dbReference type="SMART" id="SM00717">
    <property type="entry name" value="SANT"/>
    <property type="match status" value="1"/>
</dbReference>
<dbReference type="Proteomes" id="UP000243423">
    <property type="component" value="Nucleomorph 3"/>
</dbReference>
<dbReference type="InterPro" id="IPR001005">
    <property type="entry name" value="SANT/Myb"/>
</dbReference>
<keyword evidence="6" id="KW-0508">mRNA splicing</keyword>
<evidence type="ECO:0000256" key="7">
    <source>
        <dbReference type="ARBA" id="ARBA00023242"/>
    </source>
</evidence>
<evidence type="ECO:0000256" key="6">
    <source>
        <dbReference type="ARBA" id="ARBA00023187"/>
    </source>
</evidence>
<evidence type="ECO:0000256" key="3">
    <source>
        <dbReference type="ARBA" id="ARBA00022728"/>
    </source>
</evidence>
<dbReference type="PANTHER" id="PTHR45885">
    <property type="entry name" value="CELL DIVISION CYCLE 5-LIKE PROTEIN"/>
    <property type="match status" value="1"/>
</dbReference>
<evidence type="ECO:0000256" key="1">
    <source>
        <dbReference type="ARBA" id="ARBA00010506"/>
    </source>
</evidence>
<keyword evidence="4" id="KW-0677">Repeat</keyword>
<dbReference type="InterPro" id="IPR017930">
    <property type="entry name" value="Myb_dom"/>
</dbReference>
<dbReference type="EMBL" id="CP002174">
    <property type="protein sequence ID" value="AEA39100.1"/>
    <property type="molecule type" value="Genomic_DNA"/>
</dbReference>
<dbReference type="InterPro" id="IPR009057">
    <property type="entry name" value="Homeodomain-like_sf"/>
</dbReference>
<evidence type="ECO:0000256" key="5">
    <source>
        <dbReference type="ARBA" id="ARBA00023125"/>
    </source>
</evidence>
<keyword evidence="5" id="KW-0238">DNA-binding</keyword>
<sequence length="90" mass="11363">MKFLSSNNSDLEWARSEDEILKFFINKHGFVKWKKISFFFKNKNSEICKKRWKLWLNSQIIKFKWEIEQDVKLVFFFFFSFQRIRLFLFF</sequence>
<dbReference type="AlphaFoldDB" id="F2HIH6"/>
<gene>
    <name evidence="10" type="ORF">CPARA_3gp442</name>
</gene>
<feature type="domain" description="Myb-like" evidence="8">
    <location>
        <begin position="5"/>
        <end position="56"/>
    </location>
</feature>
<dbReference type="Pfam" id="PF00249">
    <property type="entry name" value="Myb_DNA-binding"/>
    <property type="match status" value="1"/>
</dbReference>
<dbReference type="GeneID" id="10447359"/>
<dbReference type="PANTHER" id="PTHR45885:SF1">
    <property type="entry name" value="CELL DIVISION CYCLE 5-LIKE PROTEIN"/>
    <property type="match status" value="1"/>
</dbReference>
<dbReference type="SUPFAM" id="SSF46689">
    <property type="entry name" value="Homeodomain-like"/>
    <property type="match status" value="1"/>
</dbReference>
<dbReference type="GO" id="GO:0000398">
    <property type="term" value="P:mRNA splicing, via spliceosome"/>
    <property type="evidence" value="ECO:0007669"/>
    <property type="project" value="InterPro"/>
</dbReference>
<comment type="similarity">
    <text evidence="1">Belongs to the CEF1 family.</text>
</comment>
<name>F2HIH6_9CRYP</name>
<protein>
    <submittedName>
        <fullName evidence="10">Uncharacterized protein</fullName>
    </submittedName>
</protein>
<evidence type="ECO:0000313" key="11">
    <source>
        <dbReference type="Proteomes" id="UP000243423"/>
    </source>
</evidence>
<keyword evidence="3" id="KW-0747">Spliceosome</keyword>
<dbReference type="RefSeq" id="XP_003239998.1">
    <property type="nucleotide sequence ID" value="XM_003239950.1"/>
</dbReference>
<feature type="domain" description="HTH myb-type" evidence="9">
    <location>
        <begin position="13"/>
        <end position="60"/>
    </location>
</feature>